<evidence type="ECO:0000256" key="2">
    <source>
        <dbReference type="SAM" id="Phobius"/>
    </source>
</evidence>
<name>A0AAJ0BSL9_9PEZI</name>
<dbReference type="PRINTS" id="PR00111">
    <property type="entry name" value="ABHYDROLASE"/>
</dbReference>
<gene>
    <name evidence="4" type="ORF">QBC33DRAFT_240304</name>
</gene>
<sequence length="420" mass="45622">MISWTLSLRPNSAIGSCAIAGTVVLSVGLILRPLLAHGSRKKPWISSPRRNVQPHVSAEEIESHPYHPGVLPGARDVQTPYGAIHVFEWGPEEGEKVLLMHGIGTPCVALADLAGRLVENGYRVMVFDLFGRGYSDAPVDVPYDIRLYTTQVLLVLASSSLAWTGDNGFHLVGYSLGGGLAVSFTQYFAHMVRSLTLIAGGGLIRRDHVGWESKLLYSAGLFPEWALECLVRRRISPKQAVTEVNLAIEVAQTKPTARQRNSDANGGSSFDSALLSKRRPGHTVASVMAWQLGHHRGFIPAFMSTIRHAPIYEQRRDWAALGKLLSARRARAGGLLPGLQGGKVLLVLGASDTVIIKEELVHDAAEVLGTDGFEVAELDCGHEIAIAKGEEVADEAIRFWQKQAEKVELGGKWSEIRPGE</sequence>
<dbReference type="InterPro" id="IPR052370">
    <property type="entry name" value="Meta-cleavage_hydrolase"/>
</dbReference>
<evidence type="ECO:0000259" key="3">
    <source>
        <dbReference type="Pfam" id="PF00561"/>
    </source>
</evidence>
<reference evidence="4" key="1">
    <citation type="submission" date="2023-06" db="EMBL/GenBank/DDBJ databases">
        <title>Genome-scale phylogeny and comparative genomics of the fungal order Sordariales.</title>
        <authorList>
            <consortium name="Lawrence Berkeley National Laboratory"/>
            <person name="Hensen N."/>
            <person name="Bonometti L."/>
            <person name="Westerberg I."/>
            <person name="Brannstrom I.O."/>
            <person name="Guillou S."/>
            <person name="Cros-Aarteil S."/>
            <person name="Calhoun S."/>
            <person name="Haridas S."/>
            <person name="Kuo A."/>
            <person name="Mondo S."/>
            <person name="Pangilinan J."/>
            <person name="Riley R."/>
            <person name="Labutti K."/>
            <person name="Andreopoulos B."/>
            <person name="Lipzen A."/>
            <person name="Chen C."/>
            <person name="Yanf M."/>
            <person name="Daum C."/>
            <person name="Ng V."/>
            <person name="Clum A."/>
            <person name="Steindorff A."/>
            <person name="Ohm R."/>
            <person name="Martin F."/>
            <person name="Silar P."/>
            <person name="Natvig D."/>
            <person name="Lalanne C."/>
            <person name="Gautier V."/>
            <person name="Ament-Velasquez S.L."/>
            <person name="Kruys A."/>
            <person name="Hutchinson M.I."/>
            <person name="Powell A.J."/>
            <person name="Barry K."/>
            <person name="Miller A.N."/>
            <person name="Grigoriev I.V."/>
            <person name="Debuchy R."/>
            <person name="Gladieux P."/>
            <person name="Thoren M.H."/>
            <person name="Johannesson H."/>
        </authorList>
    </citation>
    <scope>NUCLEOTIDE SEQUENCE</scope>
    <source>
        <strain evidence="4">8032-3</strain>
    </source>
</reference>
<dbReference type="Proteomes" id="UP001244011">
    <property type="component" value="Unassembled WGS sequence"/>
</dbReference>
<dbReference type="PANTHER" id="PTHR43139">
    <property type="entry name" value="SI:DKEY-122A22.2"/>
    <property type="match status" value="1"/>
</dbReference>
<dbReference type="InterPro" id="IPR000073">
    <property type="entry name" value="AB_hydrolase_1"/>
</dbReference>
<evidence type="ECO:0000313" key="5">
    <source>
        <dbReference type="Proteomes" id="UP001244011"/>
    </source>
</evidence>
<keyword evidence="2" id="KW-0472">Membrane</keyword>
<feature type="region of interest" description="Disordered" evidence="1">
    <location>
        <begin position="255"/>
        <end position="274"/>
    </location>
</feature>
<dbReference type="EMBL" id="MU839026">
    <property type="protein sequence ID" value="KAK1763540.1"/>
    <property type="molecule type" value="Genomic_DNA"/>
</dbReference>
<dbReference type="RefSeq" id="XP_060279753.1">
    <property type="nucleotide sequence ID" value="XM_060422905.1"/>
</dbReference>
<dbReference type="InterPro" id="IPR029058">
    <property type="entry name" value="AB_hydrolase_fold"/>
</dbReference>
<accession>A0AAJ0BSL9</accession>
<keyword evidence="2" id="KW-0812">Transmembrane</keyword>
<feature type="compositionally biased region" description="Polar residues" evidence="1">
    <location>
        <begin position="255"/>
        <end position="271"/>
    </location>
</feature>
<keyword evidence="5" id="KW-1185">Reference proteome</keyword>
<organism evidence="4 5">
    <name type="scientific">Phialemonium atrogriseum</name>
    <dbReference type="NCBI Taxonomy" id="1093897"/>
    <lineage>
        <taxon>Eukaryota</taxon>
        <taxon>Fungi</taxon>
        <taxon>Dikarya</taxon>
        <taxon>Ascomycota</taxon>
        <taxon>Pezizomycotina</taxon>
        <taxon>Sordariomycetes</taxon>
        <taxon>Sordariomycetidae</taxon>
        <taxon>Cephalothecales</taxon>
        <taxon>Cephalothecaceae</taxon>
        <taxon>Phialemonium</taxon>
    </lineage>
</organism>
<dbReference type="GeneID" id="85306092"/>
<dbReference type="AlphaFoldDB" id="A0AAJ0BSL9"/>
<protein>
    <submittedName>
        <fullName evidence="4">Alpha/beta-hydrolase</fullName>
    </submittedName>
</protein>
<keyword evidence="2" id="KW-1133">Transmembrane helix</keyword>
<comment type="caution">
    <text evidence="4">The sequence shown here is derived from an EMBL/GenBank/DDBJ whole genome shotgun (WGS) entry which is preliminary data.</text>
</comment>
<evidence type="ECO:0000313" key="4">
    <source>
        <dbReference type="EMBL" id="KAK1763540.1"/>
    </source>
</evidence>
<feature type="transmembrane region" description="Helical" evidence="2">
    <location>
        <begin position="12"/>
        <end position="35"/>
    </location>
</feature>
<dbReference type="GO" id="GO:0005783">
    <property type="term" value="C:endoplasmic reticulum"/>
    <property type="evidence" value="ECO:0007669"/>
    <property type="project" value="TreeGrafter"/>
</dbReference>
<dbReference type="Gene3D" id="3.40.50.1820">
    <property type="entry name" value="alpha/beta hydrolase"/>
    <property type="match status" value="1"/>
</dbReference>
<dbReference type="Pfam" id="PF00561">
    <property type="entry name" value="Abhydrolase_1"/>
    <property type="match status" value="1"/>
</dbReference>
<dbReference type="PANTHER" id="PTHR43139:SF65">
    <property type="entry name" value="HYDROLASE FAMILY PROTEIN, PUTATIVE (AFU_ORTHOLOGUE AFUA_6G07060)-RELATED"/>
    <property type="match status" value="1"/>
</dbReference>
<feature type="domain" description="AB hydrolase-1" evidence="3">
    <location>
        <begin position="97"/>
        <end position="385"/>
    </location>
</feature>
<evidence type="ECO:0000256" key="1">
    <source>
        <dbReference type="SAM" id="MobiDB-lite"/>
    </source>
</evidence>
<dbReference type="SUPFAM" id="SSF53474">
    <property type="entry name" value="alpha/beta-Hydrolases"/>
    <property type="match status" value="1"/>
</dbReference>
<proteinExistence type="predicted"/>